<feature type="compositionally biased region" description="Polar residues" evidence="1">
    <location>
        <begin position="436"/>
        <end position="451"/>
    </location>
</feature>
<feature type="region of interest" description="Disordered" evidence="1">
    <location>
        <begin position="425"/>
        <end position="451"/>
    </location>
</feature>
<dbReference type="Gramene" id="TraesCLE_scaffold_075879_01G000300.1">
    <property type="protein sequence ID" value="TraesCLE_scaffold_075879_01G000300.1"/>
    <property type="gene ID" value="TraesCLE_scaffold_075879_01G000300"/>
</dbReference>
<dbReference type="Gramene" id="TraesJAG2D03G01261960.1">
    <property type="protein sequence ID" value="TraesJAG2D03G01261960.1"/>
    <property type="gene ID" value="TraesJAG2D03G01261960"/>
</dbReference>
<dbReference type="AlphaFoldDB" id="A0A9R1JIH6"/>
<dbReference type="PANTHER" id="PTHR36478">
    <property type="entry name" value="OS04G0614237 PROTEIN-RELATED"/>
    <property type="match status" value="1"/>
</dbReference>
<dbReference type="Gramene" id="TraesCAD_scaffold_052879_01G000400.1">
    <property type="protein sequence ID" value="TraesCAD_scaffold_052879_01G000400.1"/>
    <property type="gene ID" value="TraesCAD_scaffold_052879_01G000400"/>
</dbReference>
<dbReference type="Gramene" id="TraesWEE_scaffold_046925_01G000500.1">
    <property type="protein sequence ID" value="TraesWEE_scaffold_046925_01G000500.1"/>
    <property type="gene ID" value="TraesWEE_scaffold_046925_01G000500"/>
</dbReference>
<dbReference type="Proteomes" id="UP000815260">
    <property type="component" value="Chromosome 2D"/>
</dbReference>
<reference evidence="2" key="1">
    <citation type="journal article" date="2017" name="Gigascience">
        <title>The first near-complete assembly of the hexaploid bread wheat genome, Triticum aestivum.</title>
        <authorList>
            <person name="Zimin A.V."/>
            <person name="Puiu D."/>
            <person name="Hall R."/>
            <person name="Kingan S."/>
            <person name="Clavijo B.J."/>
            <person name="Salzberg S.L."/>
        </authorList>
    </citation>
    <scope>NUCLEOTIDE SEQUENCE</scope>
    <source>
        <tissue evidence="2">Leaf</tissue>
    </source>
</reference>
<dbReference type="SMR" id="A0A9R1JIH6"/>
<proteinExistence type="predicted"/>
<dbReference type="PaxDb" id="4565-Traes_2DL_179570792.1"/>
<dbReference type="PANTHER" id="PTHR36478:SF17">
    <property type="entry name" value="OS04G0614237 PROTEIN"/>
    <property type="match status" value="1"/>
</dbReference>
<evidence type="ECO:0000256" key="1">
    <source>
        <dbReference type="SAM" id="MobiDB-lite"/>
    </source>
</evidence>
<evidence type="ECO:0000313" key="3">
    <source>
        <dbReference type="EMBL" id="SPT19783.1"/>
    </source>
</evidence>
<evidence type="ECO:0000313" key="2">
    <source>
        <dbReference type="EMBL" id="KAF7018202.1"/>
    </source>
</evidence>
<organism evidence="2">
    <name type="scientific">Triticum aestivum</name>
    <name type="common">Wheat</name>
    <dbReference type="NCBI Taxonomy" id="4565"/>
    <lineage>
        <taxon>Eukaryota</taxon>
        <taxon>Viridiplantae</taxon>
        <taxon>Streptophyta</taxon>
        <taxon>Embryophyta</taxon>
        <taxon>Tracheophyta</taxon>
        <taxon>Spermatophyta</taxon>
        <taxon>Magnoliopsida</taxon>
        <taxon>Liliopsida</taxon>
        <taxon>Poales</taxon>
        <taxon>Poaceae</taxon>
        <taxon>BOP clade</taxon>
        <taxon>Pooideae</taxon>
        <taxon>Triticodae</taxon>
        <taxon>Triticeae</taxon>
        <taxon>Triticinae</taxon>
        <taxon>Triticum</taxon>
    </lineage>
</organism>
<dbReference type="Gramene" id="TraesJUL2D03G01263900.1">
    <property type="protein sequence ID" value="TraesJUL2D03G01263900.1"/>
    <property type="gene ID" value="TraesJUL2D03G01263900"/>
</dbReference>
<reference evidence="3 4" key="2">
    <citation type="submission" date="2018-05" db="EMBL/GenBank/DDBJ databases">
        <authorList>
            <person name="Thind KAUR A."/>
        </authorList>
    </citation>
    <scope>NUCLEOTIDE SEQUENCE [LARGE SCALE GENOMIC DNA]</scope>
</reference>
<dbReference type="Gramene" id="TraesLAC2D03G01207570.1">
    <property type="protein sequence ID" value="TraesLAC2D03G01207570.1"/>
    <property type="gene ID" value="TraesLAC2D03G01207570"/>
</dbReference>
<dbReference type="Gramene" id="TraesNOR2D03G01272600.1">
    <property type="protein sequence ID" value="TraesNOR2D03G01272600.1"/>
    <property type="gene ID" value="TraesNOR2D03G01272600"/>
</dbReference>
<dbReference type="Gramene" id="TraesCS2D03G0987900.1">
    <property type="protein sequence ID" value="TraesCS2D03G0987900.1.CDS"/>
    <property type="gene ID" value="TraesCS2D03G0987900"/>
</dbReference>
<dbReference type="OMA" id="SRKNPRM"/>
<dbReference type="Proteomes" id="UP000280104">
    <property type="component" value="Chromosome II"/>
</dbReference>
<dbReference type="EMBL" id="CM022216">
    <property type="protein sequence ID" value="KAF7018202.1"/>
    <property type="molecule type" value="Genomic_DNA"/>
</dbReference>
<reference evidence="2" key="3">
    <citation type="submission" date="2020-03" db="EMBL/GenBank/DDBJ databases">
        <title>The second near-complete assembly of the hexaploid bread wheat (Triticum aestivum) genome.</title>
        <authorList>
            <person name="Zimin A.V."/>
            <person name="Puiu D."/>
            <person name="Shumante A."/>
            <person name="Alonge M."/>
            <person name="Salzberg S.L."/>
        </authorList>
    </citation>
    <scope>NUCLEOTIDE SEQUENCE</scope>
    <source>
        <tissue evidence="2">Leaf</tissue>
    </source>
</reference>
<evidence type="ECO:0000313" key="4">
    <source>
        <dbReference type="Proteomes" id="UP000280104"/>
    </source>
</evidence>
<dbReference type="eggNOG" id="ENOG502R3WB">
    <property type="taxonomic scope" value="Eukaryota"/>
</dbReference>
<protein>
    <submittedName>
        <fullName evidence="2">Uncharacterized protein</fullName>
    </submittedName>
</protein>
<dbReference type="HOGENOM" id="CLU_023212_0_0_1"/>
<sequence>MRPPTRSEFGFSVAGKRKRSPEFPCVSRFRQRRLISFLGHHNFNRTVDVLVTQTDVFLCLKHLAELVDAGSWDKAIDYLSRFLPSDRPLGVHGRALFHYLRVHKAIDDVLAGAPEARSVTTALDQCIIRHPTKSHALTRLRAIFSSLLCSKRYRAVLDIGRVRHKAKLTIVDLVCKTPELKDHMRPARGSMEPQNVLPIGFGYACFRPRRHVKKRGGRIPASVLGRLYLEKKKNMLPSLTSDDHSQGLTRESLIKAKEWLVDLVEISLEAGKMSEAELTQSASNKGGPVTPVSRTNLATFKVVTNRTLFRKAKEWMVYFTEECLKAWPDASQDDLPQLFCKDGDPDGTVPRTVPGSLTSLAENSAIASVKKPDALFSQTMLGTLTNPAEDSGMSSVTNAGAYKPLSEEYFSSSRKNPRMELATIRQDFDPKRRRTTLTSQIETGTEDQQAT</sequence>
<dbReference type="Gramene" id="TraesSTA2D03G01244930.1">
    <property type="protein sequence ID" value="TraesSTA2D03G01244930.1"/>
    <property type="gene ID" value="TraesSTA2D03G01244930"/>
</dbReference>
<dbReference type="Gramene" id="TraesSYM2D03G01271750.1">
    <property type="protein sequence ID" value="TraesSYM2D03G01271750.1"/>
    <property type="gene ID" value="TraesSYM2D03G01271750"/>
</dbReference>
<dbReference type="Gramene" id="TraesROB_scaffold_051310_01G000400.1">
    <property type="protein sequence ID" value="TraesROB_scaffold_051310_01G000400.1"/>
    <property type="gene ID" value="TraesROB_scaffold_051310_01G000400"/>
</dbReference>
<dbReference type="Gramene" id="TraesLDM2D03G01257140.1">
    <property type="protein sequence ID" value="TraesLDM2D03G01257140.1"/>
    <property type="gene ID" value="TraesLDM2D03G01257140"/>
</dbReference>
<gene>
    <name evidence="3" type="ORF">CAMPLR22A2D_LOCUS4408</name>
    <name evidence="2" type="ORF">CFC21_031515</name>
</gene>
<dbReference type="Gramene" id="TraesARI2D03G01272500.1">
    <property type="protein sequence ID" value="TraesARI2D03G01272500.1"/>
    <property type="gene ID" value="TraesARI2D03G01272500"/>
</dbReference>
<dbReference type="Gramene" id="TraesMAC2D03G01254120.1">
    <property type="protein sequence ID" value="TraesMAC2D03G01254120.1"/>
    <property type="gene ID" value="TraesMAC2D03G01254120"/>
</dbReference>
<dbReference type="EMBL" id="LS480641">
    <property type="protein sequence ID" value="SPT19783.1"/>
    <property type="molecule type" value="Genomic_DNA"/>
</dbReference>
<name>A0A9R1JIH6_WHEAT</name>
<accession>A0A9R1JIH6</accession>